<evidence type="ECO:0000256" key="1">
    <source>
        <dbReference type="SAM" id="MobiDB-lite"/>
    </source>
</evidence>
<reference evidence="2" key="1">
    <citation type="submission" date="2022-01" db="EMBL/GenBank/DDBJ databases">
        <title>Comparative genomics reveals a dynamic genome evolution in the ectomycorrhizal milk-cap (Lactarius) mushrooms.</title>
        <authorList>
            <consortium name="DOE Joint Genome Institute"/>
            <person name="Lebreton A."/>
            <person name="Tang N."/>
            <person name="Kuo A."/>
            <person name="LaButti K."/>
            <person name="Drula E."/>
            <person name="Barry K."/>
            <person name="Clum A."/>
            <person name="Lipzen A."/>
            <person name="Mousain D."/>
            <person name="Ng V."/>
            <person name="Wang R."/>
            <person name="Wang X."/>
            <person name="Dai Y."/>
            <person name="Henrissat B."/>
            <person name="Grigoriev I.V."/>
            <person name="Guerin-Laguette A."/>
            <person name="Yu F."/>
            <person name="Martin F.M."/>
        </authorList>
    </citation>
    <scope>NUCLEOTIDE SEQUENCE</scope>
    <source>
        <strain evidence="2">QP</strain>
    </source>
</reference>
<keyword evidence="3" id="KW-1185">Reference proteome</keyword>
<comment type="caution">
    <text evidence="2">The sequence shown here is derived from an EMBL/GenBank/DDBJ whole genome shotgun (WGS) entry which is preliminary data.</text>
</comment>
<gene>
    <name evidence="2" type="ORF">EDB92DRAFT_1940325</name>
</gene>
<evidence type="ECO:0000313" key="2">
    <source>
        <dbReference type="EMBL" id="KAH8999724.1"/>
    </source>
</evidence>
<protein>
    <submittedName>
        <fullName evidence="2">Uncharacterized protein</fullName>
    </submittedName>
</protein>
<feature type="region of interest" description="Disordered" evidence="1">
    <location>
        <begin position="219"/>
        <end position="259"/>
    </location>
</feature>
<proteinExistence type="predicted"/>
<feature type="compositionally biased region" description="Polar residues" evidence="1">
    <location>
        <begin position="245"/>
        <end position="259"/>
    </location>
</feature>
<dbReference type="AlphaFoldDB" id="A0AAD4QHE7"/>
<dbReference type="Proteomes" id="UP001201163">
    <property type="component" value="Unassembled WGS sequence"/>
</dbReference>
<name>A0AAD4QHE7_9AGAM</name>
<evidence type="ECO:0000313" key="3">
    <source>
        <dbReference type="Proteomes" id="UP001201163"/>
    </source>
</evidence>
<accession>A0AAD4QHE7</accession>
<feature type="compositionally biased region" description="Polar residues" evidence="1">
    <location>
        <begin position="226"/>
        <end position="235"/>
    </location>
</feature>
<dbReference type="EMBL" id="JAKELL010000003">
    <property type="protein sequence ID" value="KAH8999724.1"/>
    <property type="molecule type" value="Genomic_DNA"/>
</dbReference>
<organism evidence="2 3">
    <name type="scientific">Lactarius akahatsu</name>
    <dbReference type="NCBI Taxonomy" id="416441"/>
    <lineage>
        <taxon>Eukaryota</taxon>
        <taxon>Fungi</taxon>
        <taxon>Dikarya</taxon>
        <taxon>Basidiomycota</taxon>
        <taxon>Agaricomycotina</taxon>
        <taxon>Agaricomycetes</taxon>
        <taxon>Russulales</taxon>
        <taxon>Russulaceae</taxon>
        <taxon>Lactarius</taxon>
    </lineage>
</organism>
<sequence length="259" mass="29058">MATHDLPLHFPPTPFTGERLTAPQFLKDFERFWKLNRKHPYMINPILRIHTMIWLMDGPIMTPWKTKKAASFGEELWTEYTRKFMKIWGCDSPTPSLNTMTSEPPTATTPDTSVMRCLTPLSNENPLLTPDTIPAVQAHPKDTPLEEAVDGCLLTSELEMQIPVNLGTLWPPLIPPDPPAPVAVPASSNDDNDWSDIVMCWEKNLPQYVLGPAHRSMPFHPRKHTSGSAISTSPPQLHMHAPNRVPTSSPCSNLSVEYP</sequence>